<dbReference type="AlphaFoldDB" id="A0A5N7CHB0"/>
<keyword evidence="1" id="KW-1133">Transmembrane helix</keyword>
<protein>
    <submittedName>
        <fullName evidence="2">Uncharacterized protein</fullName>
    </submittedName>
</protein>
<accession>A0A5N7CHB0</accession>
<evidence type="ECO:0000313" key="2">
    <source>
        <dbReference type="EMBL" id="KAE8393158.1"/>
    </source>
</evidence>
<sequence>MPENRNPLASVNQSIIVQSMNSVAAKPWGTKNRCVLQFSGFWELFLGFVFPSPFFAPLVLFWRILSSDRRRRGDTDRLSGGLFRFRFF</sequence>
<keyword evidence="1" id="KW-0812">Transmembrane</keyword>
<feature type="transmembrane region" description="Helical" evidence="1">
    <location>
        <begin position="41"/>
        <end position="62"/>
    </location>
</feature>
<name>A0A5N7CHB0_PETAA</name>
<reference evidence="2" key="1">
    <citation type="submission" date="2019-04" db="EMBL/GenBank/DDBJ databases">
        <title>Friends and foes A comparative genomics studyof 23 Aspergillus species from section Flavi.</title>
        <authorList>
            <consortium name="DOE Joint Genome Institute"/>
            <person name="Kjaerbolling I."/>
            <person name="Vesth T."/>
            <person name="Frisvad J.C."/>
            <person name="Nybo J.L."/>
            <person name="Theobald S."/>
            <person name="Kildgaard S."/>
            <person name="Isbrandt T."/>
            <person name="Kuo A."/>
            <person name="Sato A."/>
            <person name="Lyhne E.K."/>
            <person name="Kogle M.E."/>
            <person name="Wiebenga A."/>
            <person name="Kun R.S."/>
            <person name="Lubbers R.J."/>
            <person name="Makela M.R."/>
            <person name="Barry K."/>
            <person name="Chovatia M."/>
            <person name="Clum A."/>
            <person name="Daum C."/>
            <person name="Haridas S."/>
            <person name="He G."/>
            <person name="LaButti K."/>
            <person name="Lipzen A."/>
            <person name="Mondo S."/>
            <person name="Riley R."/>
            <person name="Salamov A."/>
            <person name="Simmons B.A."/>
            <person name="Magnuson J.K."/>
            <person name="Henrissat B."/>
            <person name="Mortensen U.H."/>
            <person name="Larsen T.O."/>
            <person name="Devries R.P."/>
            <person name="Grigoriev I.V."/>
            <person name="Machida M."/>
            <person name="Baker S.E."/>
            <person name="Andersen M.R."/>
        </authorList>
    </citation>
    <scope>NUCLEOTIDE SEQUENCE [LARGE SCALE GENOMIC DNA]</scope>
    <source>
        <strain evidence="2">IBT 14317</strain>
    </source>
</reference>
<gene>
    <name evidence="2" type="ORF">BDV23DRAFT_41380</name>
</gene>
<proteinExistence type="predicted"/>
<dbReference type="Proteomes" id="UP000326877">
    <property type="component" value="Unassembled WGS sequence"/>
</dbReference>
<dbReference type="EMBL" id="ML735231">
    <property type="protein sequence ID" value="KAE8393158.1"/>
    <property type="molecule type" value="Genomic_DNA"/>
</dbReference>
<evidence type="ECO:0000256" key="1">
    <source>
        <dbReference type="SAM" id="Phobius"/>
    </source>
</evidence>
<keyword evidence="1" id="KW-0472">Membrane</keyword>
<organism evidence="2">
    <name type="scientific">Petromyces alliaceus</name>
    <name type="common">Aspergillus alliaceus</name>
    <dbReference type="NCBI Taxonomy" id="209559"/>
    <lineage>
        <taxon>Eukaryota</taxon>
        <taxon>Fungi</taxon>
        <taxon>Dikarya</taxon>
        <taxon>Ascomycota</taxon>
        <taxon>Pezizomycotina</taxon>
        <taxon>Eurotiomycetes</taxon>
        <taxon>Eurotiomycetidae</taxon>
        <taxon>Eurotiales</taxon>
        <taxon>Aspergillaceae</taxon>
        <taxon>Aspergillus</taxon>
        <taxon>Aspergillus subgen. Circumdati</taxon>
    </lineage>
</organism>